<dbReference type="EMBL" id="BA000037">
    <property type="protein sequence ID" value="BAC94925.1"/>
    <property type="molecule type" value="Genomic_DNA"/>
</dbReference>
<evidence type="ECO:0000313" key="2">
    <source>
        <dbReference type="Proteomes" id="UP000002675"/>
    </source>
</evidence>
<dbReference type="RefSeq" id="WP_011150674.1">
    <property type="nucleotide sequence ID" value="NC_005139.1"/>
</dbReference>
<gene>
    <name evidence="1" type="ordered locus">VV2161</name>
</gene>
<sequence>MLTPIELTALRYSGVSEQEYIAAKRALVAEDPYLATLNQLTPDEVRTLVSMSSDVVNGEIYLKEKNQTIISKIIEYAQNHQLSADPSLTKEEERMLTNTGLSKEAYLAAKNQSNQ</sequence>
<dbReference type="PATRIC" id="fig|196600.6.peg.2180"/>
<protein>
    <submittedName>
        <fullName evidence="1">Uncharacterized protein</fullName>
    </submittedName>
</protein>
<dbReference type="KEGG" id="vvy:VV2161"/>
<proteinExistence type="predicted"/>
<dbReference type="Proteomes" id="UP000002675">
    <property type="component" value="Chromosome I"/>
</dbReference>
<evidence type="ECO:0000313" key="1">
    <source>
        <dbReference type="EMBL" id="BAC94925.1"/>
    </source>
</evidence>
<name>Q7MJK0_VIBVY</name>
<dbReference type="AlphaFoldDB" id="Q7MJK0"/>
<reference evidence="1 2" key="1">
    <citation type="journal article" date="2003" name="Genome Res.">
        <title>Comparative genome analysis of Vibrio vulnificus, a marine pathogen.</title>
        <authorList>
            <person name="Chen C.Y."/>
            <person name="Wu K.M."/>
            <person name="Chang Y.C."/>
            <person name="Chang C.H."/>
            <person name="Tsai H.C."/>
            <person name="Liao T.L."/>
            <person name="Liu Y.M."/>
            <person name="Chen H.J."/>
            <person name="Shen A.B."/>
            <person name="Li J.C."/>
            <person name="Su T.L."/>
            <person name="Shao C.P."/>
            <person name="Lee C.T."/>
            <person name="Hor L.I."/>
            <person name="Tsai S.F."/>
        </authorList>
    </citation>
    <scope>NUCLEOTIDE SEQUENCE [LARGE SCALE GENOMIC DNA]</scope>
    <source>
        <strain evidence="1 2">YJ016</strain>
    </source>
</reference>
<dbReference type="HOGENOM" id="CLU_2108030_0_0_6"/>
<accession>Q7MJK0</accession>
<organism evidence="1 2">
    <name type="scientific">Vibrio vulnificus (strain YJ016)</name>
    <dbReference type="NCBI Taxonomy" id="196600"/>
    <lineage>
        <taxon>Bacteria</taxon>
        <taxon>Pseudomonadati</taxon>
        <taxon>Pseudomonadota</taxon>
        <taxon>Gammaproteobacteria</taxon>
        <taxon>Vibrionales</taxon>
        <taxon>Vibrionaceae</taxon>
        <taxon>Vibrio</taxon>
    </lineage>
</organism>